<keyword evidence="1" id="KW-1133">Transmembrane helix</keyword>
<dbReference type="EnsemblMetazoa" id="GAUT029794-RA">
    <property type="protein sequence ID" value="GAUT029794-PA"/>
    <property type="gene ID" value="GAUT029794"/>
</dbReference>
<dbReference type="VEuPathDB" id="VectorBase:GAUT029794"/>
<dbReference type="Proteomes" id="UP000078200">
    <property type="component" value="Unassembled WGS sequence"/>
</dbReference>
<sequence>MYFIINIIILYIHPPPQRMMRTNFINGIVIIFFSIEVYCHFLNLGAFFIMKPGNCRGASLKCNNIRSKSSSSSVIPLNFLSICDFICDAGESTKSVKAAFCIPSFKTEAWLGLAWLGLAWLDGEGDDKAMM</sequence>
<proteinExistence type="predicted"/>
<protein>
    <submittedName>
        <fullName evidence="2">Uncharacterized protein</fullName>
    </submittedName>
</protein>
<keyword evidence="1" id="KW-0812">Transmembrane</keyword>
<evidence type="ECO:0000313" key="3">
    <source>
        <dbReference type="Proteomes" id="UP000078200"/>
    </source>
</evidence>
<dbReference type="AlphaFoldDB" id="A0A1A9V927"/>
<accession>A0A1A9V927</accession>
<keyword evidence="3" id="KW-1185">Reference proteome</keyword>
<feature type="transmembrane region" description="Helical" evidence="1">
    <location>
        <begin position="24"/>
        <end position="49"/>
    </location>
</feature>
<reference evidence="2" key="1">
    <citation type="submission" date="2020-05" db="UniProtKB">
        <authorList>
            <consortium name="EnsemblMetazoa"/>
        </authorList>
    </citation>
    <scope>IDENTIFICATION</scope>
    <source>
        <strain evidence="2">TTRI</strain>
    </source>
</reference>
<evidence type="ECO:0000313" key="2">
    <source>
        <dbReference type="EnsemblMetazoa" id="GAUT029794-PA"/>
    </source>
</evidence>
<evidence type="ECO:0000256" key="1">
    <source>
        <dbReference type="SAM" id="Phobius"/>
    </source>
</evidence>
<organism evidence="2 3">
    <name type="scientific">Glossina austeni</name>
    <name type="common">Savannah tsetse fly</name>
    <dbReference type="NCBI Taxonomy" id="7395"/>
    <lineage>
        <taxon>Eukaryota</taxon>
        <taxon>Metazoa</taxon>
        <taxon>Ecdysozoa</taxon>
        <taxon>Arthropoda</taxon>
        <taxon>Hexapoda</taxon>
        <taxon>Insecta</taxon>
        <taxon>Pterygota</taxon>
        <taxon>Neoptera</taxon>
        <taxon>Endopterygota</taxon>
        <taxon>Diptera</taxon>
        <taxon>Brachycera</taxon>
        <taxon>Muscomorpha</taxon>
        <taxon>Hippoboscoidea</taxon>
        <taxon>Glossinidae</taxon>
        <taxon>Glossina</taxon>
    </lineage>
</organism>
<keyword evidence="1" id="KW-0472">Membrane</keyword>
<name>A0A1A9V927_GLOAU</name>